<dbReference type="Pfam" id="PF00855">
    <property type="entry name" value="PWWP"/>
    <property type="match status" value="1"/>
</dbReference>
<evidence type="ECO:0000313" key="3">
    <source>
        <dbReference type="EMBL" id="ORZ01259.1"/>
    </source>
</evidence>
<name>A0A1X2HPK3_SYNRA</name>
<dbReference type="Pfam" id="PF08711">
    <property type="entry name" value="Med26"/>
    <property type="match status" value="1"/>
</dbReference>
<feature type="compositionally biased region" description="Basic and acidic residues" evidence="1">
    <location>
        <begin position="144"/>
        <end position="154"/>
    </location>
</feature>
<dbReference type="FunCoup" id="A0A1X2HPK3">
    <property type="interactions" value="190"/>
</dbReference>
<keyword evidence="4" id="KW-1185">Reference proteome</keyword>
<dbReference type="Gene3D" id="1.20.930.10">
    <property type="entry name" value="Conserved domain common to transcription factors TFIIS, elongin A, CRSP70"/>
    <property type="match status" value="1"/>
</dbReference>
<evidence type="ECO:0000256" key="1">
    <source>
        <dbReference type="SAM" id="MobiDB-lite"/>
    </source>
</evidence>
<protein>
    <recommendedName>
        <fullName evidence="2">PWWP domain-containing protein</fullName>
    </recommendedName>
</protein>
<dbReference type="SUPFAM" id="SSF63748">
    <property type="entry name" value="Tudor/PWWP/MBT"/>
    <property type="match status" value="1"/>
</dbReference>
<organism evidence="3 4">
    <name type="scientific">Syncephalastrum racemosum</name>
    <name type="common">Filamentous fungus</name>
    <dbReference type="NCBI Taxonomy" id="13706"/>
    <lineage>
        <taxon>Eukaryota</taxon>
        <taxon>Fungi</taxon>
        <taxon>Fungi incertae sedis</taxon>
        <taxon>Mucoromycota</taxon>
        <taxon>Mucoromycotina</taxon>
        <taxon>Mucoromycetes</taxon>
        <taxon>Mucorales</taxon>
        <taxon>Syncephalastraceae</taxon>
        <taxon>Syncephalastrum</taxon>
    </lineage>
</organism>
<dbReference type="InParanoid" id="A0A1X2HPK3"/>
<dbReference type="InterPro" id="IPR035441">
    <property type="entry name" value="TFIIS/LEDGF_dom_sf"/>
</dbReference>
<accession>A0A1X2HPK3</accession>
<gene>
    <name evidence="3" type="ORF">BCR43DRAFT_453678</name>
</gene>
<dbReference type="PROSITE" id="PS50812">
    <property type="entry name" value="PWWP"/>
    <property type="match status" value="1"/>
</dbReference>
<proteinExistence type="predicted"/>
<comment type="caution">
    <text evidence="3">The sequence shown here is derived from an EMBL/GenBank/DDBJ whole genome shotgun (WGS) entry which is preliminary data.</text>
</comment>
<feature type="domain" description="PWWP" evidence="2">
    <location>
        <begin position="8"/>
        <end position="72"/>
    </location>
</feature>
<dbReference type="Proteomes" id="UP000242180">
    <property type="component" value="Unassembled WGS sequence"/>
</dbReference>
<dbReference type="InterPro" id="IPR000313">
    <property type="entry name" value="PWWP_dom"/>
</dbReference>
<dbReference type="OMA" id="HHEAVEN"/>
<dbReference type="OrthoDB" id="62853at2759"/>
<dbReference type="STRING" id="13706.A0A1X2HPK3"/>
<dbReference type="AlphaFoldDB" id="A0A1X2HPK3"/>
<evidence type="ECO:0000313" key="4">
    <source>
        <dbReference type="Proteomes" id="UP000242180"/>
    </source>
</evidence>
<dbReference type="Gene3D" id="2.30.30.140">
    <property type="match status" value="1"/>
</dbReference>
<dbReference type="SUPFAM" id="SSF47676">
    <property type="entry name" value="Conserved domain common to transcription factors TFIIS, elongin A, CRSP70"/>
    <property type="match status" value="1"/>
</dbReference>
<feature type="region of interest" description="Disordered" evidence="1">
    <location>
        <begin position="89"/>
        <end position="163"/>
    </location>
</feature>
<dbReference type="CDD" id="cd05162">
    <property type="entry name" value="PWWP"/>
    <property type="match status" value="1"/>
</dbReference>
<dbReference type="InterPro" id="IPR017923">
    <property type="entry name" value="TFIIS_N"/>
</dbReference>
<sequence length="332" mass="37591">MSEIDYTPGKIVLAKLHGFPWWPAKVVSEADTPEAVMIAKKKSKRVTCTVCFFGTNDYGFFDDKHIQPISKPATVNQRSLKQAYEEAQAYNEKNGGPAFPITPVDEKKRGKAKAQITQAPAKPKRQRSTAAAPVDSNKKRRKSLSSDKEEDEPKNWSTDEEDNLRQTPLYKRMLSLRYTLQSYVYNKQQGEIPSSIYPKIAAILEEIEHTHISYFVIRDTKIGKVVKAACRYKFDDSELTRACNRIMKQWADQLLHESKKSHMKKKGVDAAVQTDICAVNDMLPRPADDYVQLRLVKSELDKPMPTPPLVLEPSSSPYMQPPITFPAKVSAT</sequence>
<dbReference type="EMBL" id="MCGN01000002">
    <property type="protein sequence ID" value="ORZ01259.1"/>
    <property type="molecule type" value="Genomic_DNA"/>
</dbReference>
<evidence type="ECO:0000259" key="2">
    <source>
        <dbReference type="PROSITE" id="PS50812"/>
    </source>
</evidence>
<reference evidence="3 4" key="1">
    <citation type="submission" date="2016-07" db="EMBL/GenBank/DDBJ databases">
        <title>Pervasive Adenine N6-methylation of Active Genes in Fungi.</title>
        <authorList>
            <consortium name="DOE Joint Genome Institute"/>
            <person name="Mondo S.J."/>
            <person name="Dannebaum R.O."/>
            <person name="Kuo R.C."/>
            <person name="Labutti K."/>
            <person name="Haridas S."/>
            <person name="Kuo A."/>
            <person name="Salamov A."/>
            <person name="Ahrendt S.R."/>
            <person name="Lipzen A."/>
            <person name="Sullivan W."/>
            <person name="Andreopoulos W.B."/>
            <person name="Clum A."/>
            <person name="Lindquist E."/>
            <person name="Daum C."/>
            <person name="Ramamoorthy G.K."/>
            <person name="Gryganskyi A."/>
            <person name="Culley D."/>
            <person name="Magnuson J.K."/>
            <person name="James T.Y."/>
            <person name="O'Malley M.A."/>
            <person name="Stajich J.E."/>
            <person name="Spatafora J.W."/>
            <person name="Visel A."/>
            <person name="Grigoriev I.V."/>
        </authorList>
    </citation>
    <scope>NUCLEOTIDE SEQUENCE [LARGE SCALE GENOMIC DNA]</scope>
    <source>
        <strain evidence="3 4">NRRL 2496</strain>
    </source>
</reference>
<dbReference type="SMART" id="SM00293">
    <property type="entry name" value="PWWP"/>
    <property type="match status" value="1"/>
</dbReference>